<feature type="domain" description="AAA" evidence="2">
    <location>
        <begin position="3"/>
        <end position="177"/>
    </location>
</feature>
<accession>A0A7W7V6K4</accession>
<protein>
    <submittedName>
        <fullName evidence="3">Chromosome partitioning protein</fullName>
    </submittedName>
</protein>
<dbReference type="CDD" id="cd02042">
    <property type="entry name" value="ParAB_family"/>
    <property type="match status" value="1"/>
</dbReference>
<evidence type="ECO:0000259" key="2">
    <source>
        <dbReference type="Pfam" id="PF13614"/>
    </source>
</evidence>
<dbReference type="PIRSF" id="PIRSF009320">
    <property type="entry name" value="Nuc_binding_HP_1000"/>
    <property type="match status" value="1"/>
</dbReference>
<organism evidence="3 4">
    <name type="scientific">Rehaibacterium terrae</name>
    <dbReference type="NCBI Taxonomy" id="1341696"/>
    <lineage>
        <taxon>Bacteria</taxon>
        <taxon>Pseudomonadati</taxon>
        <taxon>Pseudomonadota</taxon>
        <taxon>Gammaproteobacteria</taxon>
        <taxon>Lysobacterales</taxon>
        <taxon>Lysobacteraceae</taxon>
        <taxon>Rehaibacterium</taxon>
    </lineage>
</organism>
<dbReference type="SUPFAM" id="SSF52540">
    <property type="entry name" value="P-loop containing nucleoside triphosphate hydrolases"/>
    <property type="match status" value="1"/>
</dbReference>
<comment type="similarity">
    <text evidence="1">To B.subtilis soj.</text>
</comment>
<dbReference type="RefSeq" id="WP_183946783.1">
    <property type="nucleotide sequence ID" value="NZ_JACHHX010000001.1"/>
</dbReference>
<dbReference type="PANTHER" id="PTHR13696:SF52">
    <property type="entry name" value="PARA FAMILY PROTEIN CT_582"/>
    <property type="match status" value="1"/>
</dbReference>
<evidence type="ECO:0000313" key="3">
    <source>
        <dbReference type="EMBL" id="MBB5014187.1"/>
    </source>
</evidence>
<dbReference type="EMBL" id="JACHHX010000001">
    <property type="protein sequence ID" value="MBB5014187.1"/>
    <property type="molecule type" value="Genomic_DNA"/>
</dbReference>
<dbReference type="PANTHER" id="PTHR13696">
    <property type="entry name" value="P-LOOP CONTAINING NUCLEOSIDE TRIPHOSPHATE HYDROLASE"/>
    <property type="match status" value="1"/>
</dbReference>
<comment type="caution">
    <text evidence="3">The sequence shown here is derived from an EMBL/GenBank/DDBJ whole genome shotgun (WGS) entry which is preliminary data.</text>
</comment>
<dbReference type="Pfam" id="PF13614">
    <property type="entry name" value="AAA_31"/>
    <property type="match status" value="1"/>
</dbReference>
<dbReference type="AlphaFoldDB" id="A0A7W7V6K4"/>
<dbReference type="InterPro" id="IPR027417">
    <property type="entry name" value="P-loop_NTPase"/>
</dbReference>
<reference evidence="3 4" key="1">
    <citation type="submission" date="2020-08" db="EMBL/GenBank/DDBJ databases">
        <title>Genomic Encyclopedia of Type Strains, Phase IV (KMG-IV): sequencing the most valuable type-strain genomes for metagenomic binning, comparative biology and taxonomic classification.</title>
        <authorList>
            <person name="Goeker M."/>
        </authorList>
    </citation>
    <scope>NUCLEOTIDE SEQUENCE [LARGE SCALE GENOMIC DNA]</scope>
    <source>
        <strain evidence="3 4">DSM 25897</strain>
    </source>
</reference>
<keyword evidence="4" id="KW-1185">Reference proteome</keyword>
<proteinExistence type="predicted"/>
<dbReference type="FunFam" id="3.40.50.300:FF:000285">
    <property type="entry name" value="Sporulation initiation inhibitor Soj"/>
    <property type="match status" value="1"/>
</dbReference>
<evidence type="ECO:0000256" key="1">
    <source>
        <dbReference type="ARBA" id="ARBA00060876"/>
    </source>
</evidence>
<name>A0A7W7V6K4_9GAMM</name>
<sequence>MTRIIAIANQKGGVGKTTTAVNLAAALAEVPRRVLLVDLDPQGNATMASGVDKRELDTSACEVLLGEAEAAQAIVRAPEGFDLLPSNIDLTAAEVRLMDEDAREQRLKRALAAVRDGYDYIIIDCPPALSLLTLNALAAADGVLVPMQCEYFALEGLSALIDTIESLKLKVNPQLEIEGILRTMFDVRNNLANAVSGELTRHFGDKVFRSIVPRNVRLAEAPSHGQSILRYDMGSRGAIAYLGLAGELVRRHHARQKTLETA</sequence>
<dbReference type="Proteomes" id="UP000519004">
    <property type="component" value="Unassembled WGS sequence"/>
</dbReference>
<gene>
    <name evidence="3" type="ORF">HNQ58_000058</name>
</gene>
<dbReference type="Gene3D" id="3.40.50.300">
    <property type="entry name" value="P-loop containing nucleotide triphosphate hydrolases"/>
    <property type="match status" value="1"/>
</dbReference>
<evidence type="ECO:0000313" key="4">
    <source>
        <dbReference type="Proteomes" id="UP000519004"/>
    </source>
</evidence>
<dbReference type="InterPro" id="IPR025669">
    <property type="entry name" value="AAA_dom"/>
</dbReference>
<dbReference type="InterPro" id="IPR050678">
    <property type="entry name" value="DNA_Partitioning_ATPase"/>
</dbReference>